<organism evidence="1 2">
    <name type="scientific">Macrolepiota fuliginosa MF-IS2</name>
    <dbReference type="NCBI Taxonomy" id="1400762"/>
    <lineage>
        <taxon>Eukaryota</taxon>
        <taxon>Fungi</taxon>
        <taxon>Dikarya</taxon>
        <taxon>Basidiomycota</taxon>
        <taxon>Agaricomycotina</taxon>
        <taxon>Agaricomycetes</taxon>
        <taxon>Agaricomycetidae</taxon>
        <taxon>Agaricales</taxon>
        <taxon>Agaricineae</taxon>
        <taxon>Agaricaceae</taxon>
        <taxon>Macrolepiota</taxon>
    </lineage>
</organism>
<dbReference type="EMBL" id="MU151107">
    <property type="protein sequence ID" value="KAF9450360.1"/>
    <property type="molecule type" value="Genomic_DNA"/>
</dbReference>
<gene>
    <name evidence="1" type="ORF">P691DRAFT_701491</name>
</gene>
<evidence type="ECO:0000313" key="1">
    <source>
        <dbReference type="EMBL" id="KAF9450360.1"/>
    </source>
</evidence>
<comment type="caution">
    <text evidence="1">The sequence shown here is derived from an EMBL/GenBank/DDBJ whole genome shotgun (WGS) entry which is preliminary data.</text>
</comment>
<sequence>MLCKRLPRFKSPLATHCRFYSAQSTSPYPFRNLRAFPFNLSPYDAQRYISPFASVIRHEGMLASIGARIFPALGFEPLKPARFTPVYFPGWFLDAEVKGEVSIKGDDRQATAQIHNAYIPGSDYQVISSAPIAPDDPHLRETIRFSEDLLRQHDLDVACIPYNISPFSIINIAHHLSYSEAKIAPDFRFSPSSIQPTLFAAYPVLIPLYLAQYEYETDTGTKYHTFIVEAYGPDGNVWSEPFSSYHTRERDIFNQLSSFFGVPGDINPVVTNFGYPKKFVEIAGFSLAPHQELGHALRGYLESALTLPSAPTALAAASVTELGELAEDKRVREFIHEERTPIIEWLKLGTELMMVHRMHEVCGSCRCIS</sequence>
<evidence type="ECO:0000313" key="2">
    <source>
        <dbReference type="Proteomes" id="UP000807342"/>
    </source>
</evidence>
<accession>A0A9P5XGN0</accession>
<dbReference type="Proteomes" id="UP000807342">
    <property type="component" value="Unassembled WGS sequence"/>
</dbReference>
<reference evidence="1" key="1">
    <citation type="submission" date="2020-11" db="EMBL/GenBank/DDBJ databases">
        <authorList>
            <consortium name="DOE Joint Genome Institute"/>
            <person name="Ahrendt S."/>
            <person name="Riley R."/>
            <person name="Andreopoulos W."/>
            <person name="Labutti K."/>
            <person name="Pangilinan J."/>
            <person name="Ruiz-Duenas F.J."/>
            <person name="Barrasa J.M."/>
            <person name="Sanchez-Garcia M."/>
            <person name="Camarero S."/>
            <person name="Miyauchi S."/>
            <person name="Serrano A."/>
            <person name="Linde D."/>
            <person name="Babiker R."/>
            <person name="Drula E."/>
            <person name="Ayuso-Fernandez I."/>
            <person name="Pacheco R."/>
            <person name="Padilla G."/>
            <person name="Ferreira P."/>
            <person name="Barriuso J."/>
            <person name="Kellner H."/>
            <person name="Castanera R."/>
            <person name="Alfaro M."/>
            <person name="Ramirez L."/>
            <person name="Pisabarro A.G."/>
            <person name="Kuo A."/>
            <person name="Tritt A."/>
            <person name="Lipzen A."/>
            <person name="He G."/>
            <person name="Yan M."/>
            <person name="Ng V."/>
            <person name="Cullen D."/>
            <person name="Martin F."/>
            <person name="Rosso M.-N."/>
            <person name="Henrissat B."/>
            <person name="Hibbett D."/>
            <person name="Martinez A.T."/>
            <person name="Grigoriev I.V."/>
        </authorList>
    </citation>
    <scope>NUCLEOTIDE SEQUENCE</scope>
    <source>
        <strain evidence="1">MF-IS2</strain>
    </source>
</reference>
<keyword evidence="2" id="KW-1185">Reference proteome</keyword>
<proteinExistence type="predicted"/>
<dbReference type="OrthoDB" id="2349883at2759"/>
<dbReference type="AlphaFoldDB" id="A0A9P5XGN0"/>
<protein>
    <submittedName>
        <fullName evidence="1">Uncharacterized protein</fullName>
    </submittedName>
</protein>
<name>A0A9P5XGN0_9AGAR</name>